<dbReference type="EMBL" id="JACHOV010000012">
    <property type="protein sequence ID" value="MBB4642646.1"/>
    <property type="molecule type" value="Genomic_DNA"/>
</dbReference>
<evidence type="ECO:0000313" key="2">
    <source>
        <dbReference type="Proteomes" id="UP000575068"/>
    </source>
</evidence>
<dbReference type="Proteomes" id="UP000575068">
    <property type="component" value="Unassembled WGS sequence"/>
</dbReference>
<comment type="caution">
    <text evidence="1">The sequence shown here is derived from an EMBL/GenBank/DDBJ whole genome shotgun (WGS) entry which is preliminary data.</text>
</comment>
<accession>A0A840HZ05</accession>
<sequence length="69" mass="7658">MPRGTRHTITGRLGQSARGYVLRVDDGGVWTLDPDRTLHRWLGKRVTVEGERIGFDILSVERIGAAGDL</sequence>
<dbReference type="AlphaFoldDB" id="A0A840HZ05"/>
<keyword evidence="2" id="KW-1185">Reference proteome</keyword>
<protein>
    <recommendedName>
        <fullName evidence="3">DUF3363 domain-containing protein</fullName>
    </recommendedName>
</protein>
<evidence type="ECO:0008006" key="3">
    <source>
        <dbReference type="Google" id="ProtNLM"/>
    </source>
</evidence>
<dbReference type="Pfam" id="PF19135">
    <property type="entry name" value="DUF5818"/>
    <property type="match status" value="1"/>
</dbReference>
<dbReference type="InterPro" id="IPR043856">
    <property type="entry name" value="DUF5818"/>
</dbReference>
<name>A0A840HZ05_9SPHN</name>
<organism evidence="1 2">
    <name type="scientific">Rhizorhapis suberifaciens</name>
    <name type="common">corky root of lettuce</name>
    <dbReference type="NCBI Taxonomy" id="13656"/>
    <lineage>
        <taxon>Bacteria</taxon>
        <taxon>Pseudomonadati</taxon>
        <taxon>Pseudomonadota</taxon>
        <taxon>Alphaproteobacteria</taxon>
        <taxon>Sphingomonadales</taxon>
        <taxon>Sphingomonadaceae</taxon>
        <taxon>Rhizorhapis</taxon>
    </lineage>
</organism>
<evidence type="ECO:0000313" key="1">
    <source>
        <dbReference type="EMBL" id="MBB4642646.1"/>
    </source>
</evidence>
<gene>
    <name evidence="1" type="ORF">HNQ99_002982</name>
</gene>
<proteinExistence type="predicted"/>
<dbReference type="RefSeq" id="WP_184476917.1">
    <property type="nucleotide sequence ID" value="NZ_JACHOV010000012.1"/>
</dbReference>
<reference evidence="1 2" key="1">
    <citation type="submission" date="2020-08" db="EMBL/GenBank/DDBJ databases">
        <title>Genomic Encyclopedia of Type Strains, Phase IV (KMG-IV): sequencing the most valuable type-strain genomes for metagenomic binning, comparative biology and taxonomic classification.</title>
        <authorList>
            <person name="Goeker M."/>
        </authorList>
    </citation>
    <scope>NUCLEOTIDE SEQUENCE [LARGE SCALE GENOMIC DNA]</scope>
    <source>
        <strain evidence="1 2">DSM 7465</strain>
    </source>
</reference>